<dbReference type="PANTHER" id="PTHR28588:SF1">
    <property type="entry name" value="HAUS AUGMIN-LIKE COMPLEX SUBUNIT 5"/>
    <property type="match status" value="1"/>
</dbReference>
<dbReference type="GO" id="GO:0007098">
    <property type="term" value="P:centrosome cycle"/>
    <property type="evidence" value="ECO:0007669"/>
    <property type="project" value="TreeGrafter"/>
</dbReference>
<evidence type="ECO:0000313" key="2">
    <source>
        <dbReference type="EMBL" id="KAK7889520.1"/>
    </source>
</evidence>
<name>A0AAW0NBX7_9GOBI</name>
<comment type="caution">
    <text evidence="2">The sequence shown here is derived from an EMBL/GenBank/DDBJ whole genome shotgun (WGS) entry which is preliminary data.</text>
</comment>
<proteinExistence type="predicted"/>
<evidence type="ECO:0008006" key="4">
    <source>
        <dbReference type="Google" id="ProtNLM"/>
    </source>
</evidence>
<protein>
    <recommendedName>
        <fullName evidence="4">HAUS augmin-like complex subunit 5</fullName>
    </recommendedName>
</protein>
<evidence type="ECO:0000256" key="1">
    <source>
        <dbReference type="SAM" id="Coils"/>
    </source>
</evidence>
<dbReference type="Proteomes" id="UP001460270">
    <property type="component" value="Unassembled WGS sequence"/>
</dbReference>
<sequence>MSDKSLVVELKRWATEEFNLPPDSLPNDNYCKTKIKMIRGNLKWYNMLQEEKLKQAQGKSEAAKQKELQREIEQLTAEIAHLDSQISGTVDQLATQEQTIGRTWAQVEDNRSRELLLLSLKQHCVQDRQVLVEDIKRSTSIVKKAEVEVLFDKKSLSSKDNLNCPAATEAQVLREVRELCNDRIQFYQSLQETELKTEDILMTREQRNSMFQYWLSAAEDLLCGYPPNQIFSALQYLAVCEQKDLEDKLGSLDVTHEVTALKFCYEDDHLMDISAEASDELPPVKTLLQAAWEEVEQRLVELAQTRSRVTTLRNQLLSLKKEAEQEMSGFVEDLHNDSLALSTLEVELQCVMQAATRDFIRDKCIQLDQQSRSRQEGLRNLHSQWQSILNFRKLVDLRQEDIRGLIKANSTAKTELIHQQRELQEFVPGKLVPKFDDVIAAANNVRNSISKEAKQLGTLSLLALDRRTVEATQRIPASWLSIHRLQSPLFRTLCQNMLFPLYKAPEELGFHACSQWLELRYLQQLLQLQSATLKNTQKEVDLLHTCTQMVILALLSKVQEEDQKLLKALVPRVRNLSQRCAQGLVLGDQVKIAISYWWDQPAQHVLPEINKGGLTFQQWLQRWKLAAKAS</sequence>
<feature type="coiled-coil region" evidence="1">
    <location>
        <begin position="46"/>
        <end position="85"/>
    </location>
</feature>
<keyword evidence="3" id="KW-1185">Reference proteome</keyword>
<evidence type="ECO:0000313" key="3">
    <source>
        <dbReference type="Proteomes" id="UP001460270"/>
    </source>
</evidence>
<keyword evidence="1" id="KW-0175">Coiled coil</keyword>
<gene>
    <name evidence="2" type="ORF">WMY93_025080</name>
</gene>
<organism evidence="2 3">
    <name type="scientific">Mugilogobius chulae</name>
    <name type="common">yellowstripe goby</name>
    <dbReference type="NCBI Taxonomy" id="88201"/>
    <lineage>
        <taxon>Eukaryota</taxon>
        <taxon>Metazoa</taxon>
        <taxon>Chordata</taxon>
        <taxon>Craniata</taxon>
        <taxon>Vertebrata</taxon>
        <taxon>Euteleostomi</taxon>
        <taxon>Actinopterygii</taxon>
        <taxon>Neopterygii</taxon>
        <taxon>Teleostei</taxon>
        <taxon>Neoteleostei</taxon>
        <taxon>Acanthomorphata</taxon>
        <taxon>Gobiaria</taxon>
        <taxon>Gobiiformes</taxon>
        <taxon>Gobioidei</taxon>
        <taxon>Gobiidae</taxon>
        <taxon>Gobionellinae</taxon>
        <taxon>Mugilogobius</taxon>
    </lineage>
</organism>
<dbReference type="InterPro" id="IPR029131">
    <property type="entry name" value="HAUS5"/>
</dbReference>
<dbReference type="GO" id="GO:0005813">
    <property type="term" value="C:centrosome"/>
    <property type="evidence" value="ECO:0007669"/>
    <property type="project" value="TreeGrafter"/>
</dbReference>
<dbReference type="GO" id="GO:0051225">
    <property type="term" value="P:spindle assembly"/>
    <property type="evidence" value="ECO:0007669"/>
    <property type="project" value="InterPro"/>
</dbReference>
<dbReference type="GO" id="GO:0070652">
    <property type="term" value="C:HAUS complex"/>
    <property type="evidence" value="ECO:0007669"/>
    <property type="project" value="InterPro"/>
</dbReference>
<dbReference type="AlphaFoldDB" id="A0AAW0NBX7"/>
<dbReference type="EMBL" id="JBBPFD010000018">
    <property type="protein sequence ID" value="KAK7889520.1"/>
    <property type="molecule type" value="Genomic_DNA"/>
</dbReference>
<reference evidence="3" key="1">
    <citation type="submission" date="2024-04" db="EMBL/GenBank/DDBJ databases">
        <title>Salinicola lusitanus LLJ914,a marine bacterium isolated from the Okinawa Trough.</title>
        <authorList>
            <person name="Li J."/>
        </authorList>
    </citation>
    <scope>NUCLEOTIDE SEQUENCE [LARGE SCALE GENOMIC DNA]</scope>
</reference>
<dbReference type="PANTHER" id="PTHR28588">
    <property type="entry name" value="HAUS AUGMIN-LIKE COMPLEX SUBUNIT 5"/>
    <property type="match status" value="1"/>
</dbReference>
<accession>A0AAW0NBX7</accession>
<dbReference type="Pfam" id="PF14817">
    <property type="entry name" value="HAUS5"/>
    <property type="match status" value="1"/>
</dbReference>